<dbReference type="EMBL" id="CAXHTA020000008">
    <property type="protein sequence ID" value="CAL5223276.1"/>
    <property type="molecule type" value="Genomic_DNA"/>
</dbReference>
<comment type="caution">
    <text evidence="1">The sequence shown here is derived from an EMBL/GenBank/DDBJ whole genome shotgun (WGS) entry which is preliminary data.</text>
</comment>
<evidence type="ECO:0000313" key="1">
    <source>
        <dbReference type="EMBL" id="CAL5223276.1"/>
    </source>
</evidence>
<dbReference type="Proteomes" id="UP001497392">
    <property type="component" value="Unassembled WGS sequence"/>
</dbReference>
<dbReference type="Gene3D" id="3.40.50.300">
    <property type="entry name" value="P-loop containing nucleotide triphosphate hydrolases"/>
    <property type="match status" value="1"/>
</dbReference>
<proteinExistence type="predicted"/>
<gene>
    <name evidence="1" type="primary">g5764</name>
    <name evidence="1" type="ORF">VP750_LOCUS4935</name>
</gene>
<dbReference type="PANTHER" id="PTHR37807">
    <property type="entry name" value="OS07G0160300 PROTEIN"/>
    <property type="match status" value="1"/>
</dbReference>
<accession>A0ABP1FTP7</accession>
<dbReference type="InterPro" id="IPR027417">
    <property type="entry name" value="P-loop_NTPase"/>
</dbReference>
<dbReference type="Pfam" id="PF13671">
    <property type="entry name" value="AAA_33"/>
    <property type="match status" value="1"/>
</dbReference>
<evidence type="ECO:0000313" key="2">
    <source>
        <dbReference type="Proteomes" id="UP001497392"/>
    </source>
</evidence>
<keyword evidence="2" id="KW-1185">Reference proteome</keyword>
<organism evidence="1 2">
    <name type="scientific">Coccomyxa viridis</name>
    <dbReference type="NCBI Taxonomy" id="1274662"/>
    <lineage>
        <taxon>Eukaryota</taxon>
        <taxon>Viridiplantae</taxon>
        <taxon>Chlorophyta</taxon>
        <taxon>core chlorophytes</taxon>
        <taxon>Trebouxiophyceae</taxon>
        <taxon>Trebouxiophyceae incertae sedis</taxon>
        <taxon>Coccomyxaceae</taxon>
        <taxon>Coccomyxa</taxon>
    </lineage>
</organism>
<name>A0ABP1FTP7_9CHLO</name>
<dbReference type="PANTHER" id="PTHR37807:SF3">
    <property type="entry name" value="OS07G0160300 PROTEIN"/>
    <property type="match status" value="1"/>
</dbReference>
<dbReference type="SUPFAM" id="SSF52540">
    <property type="entry name" value="P-loop containing nucleoside triphosphate hydrolases"/>
    <property type="match status" value="1"/>
</dbReference>
<protein>
    <submittedName>
        <fullName evidence="1">G5764 protein</fullName>
    </submittedName>
</protein>
<sequence>MTLDGGASADGKVLILFKGHPGVGKSTVAQALALRLQCPLIDKDDARDCLSVLSDSVDGATLNSLSYAIMWRHAERQMAVGRSVIVDCPLAREELYEHGNALALAHGYRTLVVECSLNDSALWQKRLQSRASAQHGSETSHKPQTWEQLQLLLQRYNGCDKWTQQLDPGLWSIGVDTGFASPEDLARNIELALGVKQVPEGT</sequence>
<reference evidence="1 2" key="1">
    <citation type="submission" date="2024-06" db="EMBL/GenBank/DDBJ databases">
        <authorList>
            <person name="Kraege A."/>
            <person name="Thomma B."/>
        </authorList>
    </citation>
    <scope>NUCLEOTIDE SEQUENCE [LARGE SCALE GENOMIC DNA]</scope>
</reference>